<dbReference type="EC" id="3.5.1.28" evidence="2"/>
<dbReference type="PANTHER" id="PTHR30404">
    <property type="entry name" value="N-ACETYLMURAMOYL-L-ALANINE AMIDASE"/>
    <property type="match status" value="1"/>
</dbReference>
<dbReference type="GO" id="GO:0009253">
    <property type="term" value="P:peptidoglycan catabolic process"/>
    <property type="evidence" value="ECO:0007669"/>
    <property type="project" value="InterPro"/>
</dbReference>
<dbReference type="Proteomes" id="UP000003160">
    <property type="component" value="Unassembled WGS sequence"/>
</dbReference>
<evidence type="ECO:0000313" key="6">
    <source>
        <dbReference type="EMBL" id="EFA42831.1"/>
    </source>
</evidence>
<evidence type="ECO:0000313" key="7">
    <source>
        <dbReference type="Proteomes" id="UP000003160"/>
    </source>
</evidence>
<dbReference type="InterPro" id="IPR050695">
    <property type="entry name" value="N-acetylmuramoyl_amidase_3"/>
</dbReference>
<evidence type="ECO:0000256" key="2">
    <source>
        <dbReference type="ARBA" id="ARBA00011901"/>
    </source>
</evidence>
<evidence type="ECO:0000256" key="1">
    <source>
        <dbReference type="ARBA" id="ARBA00001561"/>
    </source>
</evidence>
<dbReference type="SMART" id="SM00646">
    <property type="entry name" value="Ami_3"/>
    <property type="match status" value="1"/>
</dbReference>
<dbReference type="Gene3D" id="3.40.630.40">
    <property type="entry name" value="Zn-dependent exopeptidases"/>
    <property type="match status" value="1"/>
</dbReference>
<gene>
    <name evidence="6" type="primary">amiA</name>
    <name evidence="6" type="ORF">HMPREF0645_2719</name>
</gene>
<evidence type="ECO:0000256" key="3">
    <source>
        <dbReference type="ARBA" id="ARBA00022801"/>
    </source>
</evidence>
<protein>
    <recommendedName>
        <fullName evidence="2">N-acetylmuramoyl-L-alanine amidase</fullName>
        <ecNumber evidence="2">3.5.1.28</ecNumber>
    </recommendedName>
</protein>
<sequence length="410" mass="46169">MVLLMFALTANGADKRFKLVIDAGHGGKDHGAPGAVSKEKDLTLKYALSLGRMIERNCPDVKVFYTRKSDQFVALKSRADFANSKKADLFISIHINAVPGNRLVRGFQSYTLGRGQRTGNVGILENLDVAKRENSVIYLEDNYKTVYKGFDPNSVESDIMFEFIADKNRERSVELSRLMQAEVCAATGRRDAGSHQNNLAVLRWVSMPAVLLELGFISTPDEEQFLNSEAGLDCYTKGIYNAFVRYKNKYDTNIRVPYRSSKTNRMAKVVAVRPPQTQVTNQPQEKAPQNSQTNQEAVSDRAVEKKAVKKKIVSPTGNADQSKPVFKVQIFASRNLLKAGDPNFKGLVGCDSYEEGEYKKYTYGASNDYNMIYRLRKEILDRFPECFIIAFKDGKKINVNEGIREFKANR</sequence>
<comment type="catalytic activity">
    <reaction evidence="1">
        <text>Hydrolyzes the link between N-acetylmuramoyl residues and L-amino acid residues in certain cell-wall glycopeptides.</text>
        <dbReference type="EC" id="3.5.1.28"/>
    </reaction>
</comment>
<dbReference type="FunFam" id="3.40.630.40:FF:000005">
    <property type="entry name" value="N-acetylmuramoyl-L-alanine amidase (AmiA)"/>
    <property type="match status" value="1"/>
</dbReference>
<feature type="compositionally biased region" description="Polar residues" evidence="4">
    <location>
        <begin position="275"/>
        <end position="297"/>
    </location>
</feature>
<name>D1Q0I4_9BACT</name>
<feature type="region of interest" description="Disordered" evidence="4">
    <location>
        <begin position="273"/>
        <end position="300"/>
    </location>
</feature>
<dbReference type="GO" id="GO:0030288">
    <property type="term" value="C:outer membrane-bounded periplasmic space"/>
    <property type="evidence" value="ECO:0007669"/>
    <property type="project" value="TreeGrafter"/>
</dbReference>
<feature type="domain" description="MurNAc-LAA" evidence="5">
    <location>
        <begin position="79"/>
        <end position="244"/>
    </location>
</feature>
<keyword evidence="7" id="KW-1185">Reference proteome</keyword>
<dbReference type="PANTHER" id="PTHR30404:SF0">
    <property type="entry name" value="N-ACETYLMURAMOYL-L-ALANINE AMIDASE AMIC"/>
    <property type="match status" value="1"/>
</dbReference>
<dbReference type="HOGENOM" id="CLU_014322_4_5_10"/>
<dbReference type="EMBL" id="ACKS01000109">
    <property type="protein sequence ID" value="EFA42831.1"/>
    <property type="molecule type" value="Genomic_DNA"/>
</dbReference>
<organism evidence="6 7">
    <name type="scientific">Hallella bergensis DSM 17361</name>
    <dbReference type="NCBI Taxonomy" id="585502"/>
    <lineage>
        <taxon>Bacteria</taxon>
        <taxon>Pseudomonadati</taxon>
        <taxon>Bacteroidota</taxon>
        <taxon>Bacteroidia</taxon>
        <taxon>Bacteroidales</taxon>
        <taxon>Prevotellaceae</taxon>
        <taxon>Hallella</taxon>
    </lineage>
</organism>
<dbReference type="Pfam" id="PF01520">
    <property type="entry name" value="Amidase_3"/>
    <property type="match status" value="1"/>
</dbReference>
<dbReference type="InterPro" id="IPR002508">
    <property type="entry name" value="MurNAc-LAA_cat"/>
</dbReference>
<dbReference type="CDD" id="cd02696">
    <property type="entry name" value="MurNAc-LAA"/>
    <property type="match status" value="1"/>
</dbReference>
<dbReference type="SUPFAM" id="SSF53187">
    <property type="entry name" value="Zn-dependent exopeptidases"/>
    <property type="match status" value="1"/>
</dbReference>
<dbReference type="eggNOG" id="COG0860">
    <property type="taxonomic scope" value="Bacteria"/>
</dbReference>
<comment type="caution">
    <text evidence="6">The sequence shown here is derived from an EMBL/GenBank/DDBJ whole genome shotgun (WGS) entry which is preliminary data.</text>
</comment>
<reference evidence="6 7" key="1">
    <citation type="submission" date="2009-10" db="EMBL/GenBank/DDBJ databases">
        <authorList>
            <person name="Qin X."/>
            <person name="Bachman B."/>
            <person name="Battles P."/>
            <person name="Bell A."/>
            <person name="Bess C."/>
            <person name="Bickham C."/>
            <person name="Chaboub L."/>
            <person name="Chen D."/>
            <person name="Coyle M."/>
            <person name="Deiros D.R."/>
            <person name="Dinh H."/>
            <person name="Forbes L."/>
            <person name="Fowler G."/>
            <person name="Francisco L."/>
            <person name="Fu Q."/>
            <person name="Gubbala S."/>
            <person name="Hale W."/>
            <person name="Han Y."/>
            <person name="Hemphill L."/>
            <person name="Highlander S.K."/>
            <person name="Hirani K."/>
            <person name="Hogues M."/>
            <person name="Jackson L."/>
            <person name="Jakkamsetti A."/>
            <person name="Javaid M."/>
            <person name="Jiang H."/>
            <person name="Korchina V."/>
            <person name="Kovar C."/>
            <person name="Lara F."/>
            <person name="Lee S."/>
            <person name="Mata R."/>
            <person name="Mathew T."/>
            <person name="Moen C."/>
            <person name="Morales K."/>
            <person name="Munidasa M."/>
            <person name="Nazareth L."/>
            <person name="Ngo R."/>
            <person name="Nguyen L."/>
            <person name="Okwuonu G."/>
            <person name="Ongeri F."/>
            <person name="Patil S."/>
            <person name="Petrosino J."/>
            <person name="Pham C."/>
            <person name="Pham P."/>
            <person name="Pu L.-L."/>
            <person name="Puazo M."/>
            <person name="Raj R."/>
            <person name="Reid J."/>
            <person name="Rouhana J."/>
            <person name="Saada N."/>
            <person name="Shang Y."/>
            <person name="Simmons D."/>
            <person name="Thornton R."/>
            <person name="Warren J."/>
            <person name="Weissenberger G."/>
            <person name="Zhang J."/>
            <person name="Zhang L."/>
            <person name="Zhou C."/>
            <person name="Zhu D."/>
            <person name="Muzny D."/>
            <person name="Worley K."/>
            <person name="Gibbs R."/>
        </authorList>
    </citation>
    <scope>NUCLEOTIDE SEQUENCE [LARGE SCALE GENOMIC DNA]</scope>
    <source>
        <strain evidence="6 7">DSM 17361</strain>
    </source>
</reference>
<dbReference type="AlphaFoldDB" id="D1Q0I4"/>
<dbReference type="GO" id="GO:0008745">
    <property type="term" value="F:N-acetylmuramoyl-L-alanine amidase activity"/>
    <property type="evidence" value="ECO:0007669"/>
    <property type="project" value="UniProtKB-EC"/>
</dbReference>
<keyword evidence="3 6" id="KW-0378">Hydrolase</keyword>
<accession>D1Q0I4</accession>
<proteinExistence type="predicted"/>
<evidence type="ECO:0000259" key="5">
    <source>
        <dbReference type="SMART" id="SM00646"/>
    </source>
</evidence>
<evidence type="ECO:0000256" key="4">
    <source>
        <dbReference type="SAM" id="MobiDB-lite"/>
    </source>
</evidence>